<reference evidence="2 3" key="1">
    <citation type="submission" date="2019-02" db="EMBL/GenBank/DDBJ databases">
        <title>Genomic Encyclopedia of Type Strains, Phase IV (KMG-IV): sequencing the most valuable type-strain genomes for metagenomic binning, comparative biology and taxonomic classification.</title>
        <authorList>
            <person name="Goeker M."/>
        </authorList>
    </citation>
    <scope>NUCLEOTIDE SEQUENCE [LARGE SCALE GENOMIC DNA]</scope>
    <source>
        <strain evidence="2 3">DSM 18116</strain>
    </source>
</reference>
<accession>A0A4Q7N2P3</accession>
<evidence type="ECO:0000313" key="2">
    <source>
        <dbReference type="EMBL" id="RZS75209.1"/>
    </source>
</evidence>
<dbReference type="RefSeq" id="WP_130539596.1">
    <property type="nucleotide sequence ID" value="NZ_CP042431.1"/>
</dbReference>
<evidence type="ECO:0000259" key="1">
    <source>
        <dbReference type="Pfam" id="PF05368"/>
    </source>
</evidence>
<keyword evidence="3" id="KW-1185">Reference proteome</keyword>
<dbReference type="SUPFAM" id="SSF51735">
    <property type="entry name" value="NAD(P)-binding Rossmann-fold domains"/>
    <property type="match status" value="1"/>
</dbReference>
<organism evidence="2 3">
    <name type="scientific">Pseudobacter ginsenosidimutans</name>
    <dbReference type="NCBI Taxonomy" id="661488"/>
    <lineage>
        <taxon>Bacteria</taxon>
        <taxon>Pseudomonadati</taxon>
        <taxon>Bacteroidota</taxon>
        <taxon>Chitinophagia</taxon>
        <taxon>Chitinophagales</taxon>
        <taxon>Chitinophagaceae</taxon>
        <taxon>Pseudobacter</taxon>
    </lineage>
</organism>
<gene>
    <name evidence="2" type="ORF">EV199_1071</name>
</gene>
<comment type="caution">
    <text evidence="2">The sequence shown here is derived from an EMBL/GenBank/DDBJ whole genome shotgun (WGS) entry which is preliminary data.</text>
</comment>
<dbReference type="PANTHER" id="PTHR43162:SF1">
    <property type="entry name" value="PRESTALK A DIFFERENTIATION PROTEIN A"/>
    <property type="match status" value="1"/>
</dbReference>
<dbReference type="InterPro" id="IPR051604">
    <property type="entry name" value="Ergot_Alk_Oxidoreductase"/>
</dbReference>
<dbReference type="OrthoDB" id="2149806at2"/>
<dbReference type="Gene3D" id="3.90.25.10">
    <property type="entry name" value="UDP-galactose 4-epimerase, domain 1"/>
    <property type="match status" value="1"/>
</dbReference>
<dbReference type="AlphaFoldDB" id="A0A4Q7N2P3"/>
<evidence type="ECO:0000313" key="3">
    <source>
        <dbReference type="Proteomes" id="UP000293874"/>
    </source>
</evidence>
<proteinExistence type="predicted"/>
<dbReference type="EMBL" id="SGXA01000001">
    <property type="protein sequence ID" value="RZS75209.1"/>
    <property type="molecule type" value="Genomic_DNA"/>
</dbReference>
<dbReference type="PANTHER" id="PTHR43162">
    <property type="match status" value="1"/>
</dbReference>
<feature type="domain" description="NmrA-like" evidence="1">
    <location>
        <begin position="2"/>
        <end position="263"/>
    </location>
</feature>
<name>A0A4Q7N2P3_9BACT</name>
<dbReference type="Gene3D" id="3.40.50.720">
    <property type="entry name" value="NAD(P)-binding Rossmann-like Domain"/>
    <property type="match status" value="1"/>
</dbReference>
<dbReference type="Proteomes" id="UP000293874">
    <property type="component" value="Unassembled WGS sequence"/>
</dbReference>
<sequence>MKIVLTGSLGNIGRPLTENLVKNGFDVTVISSNPERQQTIESIGAKAAIGSIYDAGFLTEAFKGAGIVYLMETMEAAGDMFDPELDFVSSIVRVGENYKEAIEASGVKQVIHLSSIGAHMEKGNGILVFHYLVEQLLRQLPDDITIKFMRPVGFYINLFSFVNSIKEKRAIFSNYGGNKKEPWVSPLDIADVIAEEAGKPFSGRTVRYIASDEVSPDMIAKALGEAIGMPELQWKVIPDEELLKSWINIGFNVQVAKGFIEMQAAQRSGVLYEDYYRNQPVLGKVKLADFAKEFANVYSGSH</sequence>
<dbReference type="InterPro" id="IPR008030">
    <property type="entry name" value="NmrA-like"/>
</dbReference>
<protein>
    <submittedName>
        <fullName evidence="2">Uncharacterized protein YbjT (DUF2867 family)</fullName>
    </submittedName>
</protein>
<dbReference type="InterPro" id="IPR036291">
    <property type="entry name" value="NAD(P)-bd_dom_sf"/>
</dbReference>
<dbReference type="Pfam" id="PF05368">
    <property type="entry name" value="NmrA"/>
    <property type="match status" value="1"/>
</dbReference>